<evidence type="ECO:0000256" key="8">
    <source>
        <dbReference type="ARBA" id="ARBA00023274"/>
    </source>
</evidence>
<evidence type="ECO:0000256" key="7">
    <source>
        <dbReference type="ARBA" id="ARBA00022980"/>
    </source>
</evidence>
<reference evidence="13 14" key="1">
    <citation type="journal article" date="2016" name="Genome Announc.">
        <title>Genome Sequence of the Tick-Borne Pathogen Rickettsia raoultii.</title>
        <authorList>
            <person name="El Karkouri K."/>
            <person name="Mediannikov O."/>
            <person name="Robert C."/>
            <person name="Raoult D."/>
            <person name="Fournier P.E."/>
        </authorList>
    </citation>
    <scope>NUCLEOTIDE SEQUENCE [LARGE SCALE GENOMIC DNA]</scope>
    <source>
        <strain evidence="13 14">Khabarovsk</strain>
    </source>
</reference>
<organism evidence="13 14">
    <name type="scientific">Rickettsia conorii subsp. raoultii</name>
    <dbReference type="NCBI Taxonomy" id="369822"/>
    <lineage>
        <taxon>Bacteria</taxon>
        <taxon>Pseudomonadati</taxon>
        <taxon>Pseudomonadota</taxon>
        <taxon>Alphaproteobacteria</taxon>
        <taxon>Rickettsiales</taxon>
        <taxon>Rickettsiaceae</taxon>
        <taxon>Rickettsieae</taxon>
        <taxon>Rickettsia</taxon>
        <taxon>spotted fever group</taxon>
    </lineage>
</organism>
<evidence type="ECO:0000256" key="3">
    <source>
        <dbReference type="ARBA" id="ARBA00022555"/>
    </source>
</evidence>
<dbReference type="Gene3D" id="3.30.190.20">
    <property type="match status" value="1"/>
</dbReference>
<dbReference type="GO" id="GO:0015934">
    <property type="term" value="C:large ribosomal subunit"/>
    <property type="evidence" value="ECO:0007669"/>
    <property type="project" value="InterPro"/>
</dbReference>
<dbReference type="PANTHER" id="PTHR36427:SF3">
    <property type="entry name" value="LARGE RIBOSOMAL SUBUNIT PROTEIN UL1M"/>
    <property type="match status" value="1"/>
</dbReference>
<comment type="subunit">
    <text evidence="11">Part of the 50S ribosomal subunit.</text>
</comment>
<comment type="function">
    <text evidence="10 11">Protein L1 is also a translational repressor protein, it controls the translation of the L11 operon by binding to its mRNA.</text>
</comment>
<proteinExistence type="inferred from homology"/>
<evidence type="ECO:0000256" key="2">
    <source>
        <dbReference type="ARBA" id="ARBA00022491"/>
    </source>
</evidence>
<dbReference type="AlphaFoldDB" id="A0A9N7AVM5"/>
<dbReference type="GO" id="GO:0000049">
    <property type="term" value="F:tRNA binding"/>
    <property type="evidence" value="ECO:0007669"/>
    <property type="project" value="UniProtKB-KW"/>
</dbReference>
<sequence length="239" mass="25612">MSNKKDVAVKISGGKKIREAREKVKSDTLYNLTNAVERLKSASYVKFDPTLEIVMKLGIDPRYSDQMVRGVVNLPAGTGKTVRVAVICKEEREEEAKSAGADLVGSTNIIDEIKAGKINFDVCIATPDMMAVIGSVARILGPKGLMPNPKLGTVTLDIKNAIKNAKSGQVEYRAEKAGIIHAGLGKLSFSDQDLLKNLNVFIEAVIKAKPAGLKGSYLKAMYLSSTMGASVQIDLTSIA</sequence>
<dbReference type="InterPro" id="IPR016095">
    <property type="entry name" value="Ribosomal_uL1_3-a/b-sand"/>
</dbReference>
<evidence type="ECO:0000256" key="10">
    <source>
        <dbReference type="ARBA" id="ARBA00059110"/>
    </source>
</evidence>
<dbReference type="GO" id="GO:0006412">
    <property type="term" value="P:translation"/>
    <property type="evidence" value="ECO:0007669"/>
    <property type="project" value="UniProtKB-UniRule"/>
</dbReference>
<dbReference type="RefSeq" id="WP_064463082.1">
    <property type="nucleotide sequence ID" value="NZ_CP010969.1"/>
</dbReference>
<dbReference type="PIRSF" id="PIRSF002155">
    <property type="entry name" value="Ribosomal_L1"/>
    <property type="match status" value="1"/>
</dbReference>
<evidence type="ECO:0000313" key="13">
    <source>
        <dbReference type="EMBL" id="AJQ51506.1"/>
    </source>
</evidence>
<dbReference type="InterPro" id="IPR002143">
    <property type="entry name" value="Ribosomal_uL1"/>
</dbReference>
<protein>
    <recommendedName>
        <fullName evidence="9 11">Large ribosomal subunit protein uL1</fullName>
    </recommendedName>
</protein>
<dbReference type="FunFam" id="3.40.50.790:FF:000001">
    <property type="entry name" value="50S ribosomal protein L1"/>
    <property type="match status" value="1"/>
</dbReference>
<dbReference type="PANTHER" id="PTHR36427">
    <property type="entry name" value="54S RIBOSOMAL PROTEIN L1, MITOCHONDRIAL"/>
    <property type="match status" value="1"/>
</dbReference>
<evidence type="ECO:0000256" key="6">
    <source>
        <dbReference type="ARBA" id="ARBA00022884"/>
    </source>
</evidence>
<dbReference type="GO" id="GO:0003735">
    <property type="term" value="F:structural constituent of ribosome"/>
    <property type="evidence" value="ECO:0007669"/>
    <property type="project" value="InterPro"/>
</dbReference>
<keyword evidence="5 11" id="KW-0810">Translation regulation</keyword>
<evidence type="ECO:0000256" key="4">
    <source>
        <dbReference type="ARBA" id="ARBA00022730"/>
    </source>
</evidence>
<evidence type="ECO:0000256" key="9">
    <source>
        <dbReference type="ARBA" id="ARBA00035241"/>
    </source>
</evidence>
<dbReference type="InterPro" id="IPR005878">
    <property type="entry name" value="Ribosom_uL1_bac-type"/>
</dbReference>
<dbReference type="Gene3D" id="3.40.50.790">
    <property type="match status" value="1"/>
</dbReference>
<evidence type="ECO:0000256" key="5">
    <source>
        <dbReference type="ARBA" id="ARBA00022845"/>
    </source>
</evidence>
<accession>A0A9N7AVM5</accession>
<keyword evidence="2 11" id="KW-0678">Repressor</keyword>
<evidence type="ECO:0000313" key="14">
    <source>
        <dbReference type="Proteomes" id="UP000077462"/>
    </source>
</evidence>
<dbReference type="PROSITE" id="PS01199">
    <property type="entry name" value="RIBOSOMAL_L1"/>
    <property type="match status" value="1"/>
</dbReference>
<dbReference type="Proteomes" id="UP000077462">
    <property type="component" value="Chromosome"/>
</dbReference>
<dbReference type="Pfam" id="PF00687">
    <property type="entry name" value="Ribosomal_L1"/>
    <property type="match status" value="1"/>
</dbReference>
<keyword evidence="7 11" id="KW-0689">Ribosomal protein</keyword>
<keyword evidence="8 11" id="KW-0687">Ribonucleoprotein</keyword>
<evidence type="ECO:0000256" key="1">
    <source>
        <dbReference type="ARBA" id="ARBA00010531"/>
    </source>
</evidence>
<comment type="function">
    <text evidence="11">Binds directly to 23S rRNA. The L1 stalk is quite mobile in the ribosome, and is involved in E site tRNA release.</text>
</comment>
<keyword evidence="4 11" id="KW-0699">rRNA-binding</keyword>
<dbReference type="InterPro" id="IPR023673">
    <property type="entry name" value="Ribosomal_uL1_CS"/>
</dbReference>
<comment type="similarity">
    <text evidence="1 11 12">Belongs to the universal ribosomal protein uL1 family.</text>
</comment>
<dbReference type="GO" id="GO:0006417">
    <property type="term" value="P:regulation of translation"/>
    <property type="evidence" value="ECO:0007669"/>
    <property type="project" value="UniProtKB-KW"/>
</dbReference>
<dbReference type="CDD" id="cd00403">
    <property type="entry name" value="Ribosomal_L1"/>
    <property type="match status" value="1"/>
</dbReference>
<dbReference type="InterPro" id="IPR028364">
    <property type="entry name" value="Ribosomal_uL1/biogenesis"/>
</dbReference>
<dbReference type="EMBL" id="CP010969">
    <property type="protein sequence ID" value="AJQ51506.1"/>
    <property type="molecule type" value="Genomic_DNA"/>
</dbReference>
<dbReference type="GO" id="GO:0019843">
    <property type="term" value="F:rRNA binding"/>
    <property type="evidence" value="ECO:0007669"/>
    <property type="project" value="UniProtKB-UniRule"/>
</dbReference>
<dbReference type="SUPFAM" id="SSF56808">
    <property type="entry name" value="Ribosomal protein L1"/>
    <property type="match status" value="1"/>
</dbReference>
<keyword evidence="6 11" id="KW-0694">RNA-binding</keyword>
<dbReference type="NCBIfam" id="TIGR01169">
    <property type="entry name" value="rplA_bact"/>
    <property type="match status" value="1"/>
</dbReference>
<keyword evidence="3 11" id="KW-0820">tRNA-binding</keyword>
<gene>
    <name evidence="11" type="primary">rplA</name>
    <name evidence="13" type="ORF">UQ52_01010</name>
</gene>
<dbReference type="HAMAP" id="MF_01318_B">
    <property type="entry name" value="Ribosomal_uL1_B"/>
    <property type="match status" value="1"/>
</dbReference>
<name>A0A9N7AVM5_RICCR</name>
<evidence type="ECO:0000256" key="12">
    <source>
        <dbReference type="RuleBase" id="RU000659"/>
    </source>
</evidence>
<dbReference type="InterPro" id="IPR023674">
    <property type="entry name" value="Ribosomal_uL1-like"/>
</dbReference>
<evidence type="ECO:0000256" key="11">
    <source>
        <dbReference type="HAMAP-Rule" id="MF_01318"/>
    </source>
</evidence>